<dbReference type="AlphaFoldDB" id="A0A5K3G881"/>
<feature type="region of interest" description="Disordered" evidence="1">
    <location>
        <begin position="22"/>
        <end position="172"/>
    </location>
</feature>
<feature type="compositionally biased region" description="Basic and acidic residues" evidence="1">
    <location>
        <begin position="110"/>
        <end position="172"/>
    </location>
</feature>
<protein>
    <submittedName>
        <fullName evidence="2">BLVR domain-containing protein</fullName>
    </submittedName>
</protein>
<proteinExistence type="predicted"/>
<feature type="compositionally biased region" description="Basic and acidic residues" evidence="1">
    <location>
        <begin position="70"/>
        <end position="103"/>
    </location>
</feature>
<reference evidence="2" key="1">
    <citation type="submission" date="2019-11" db="UniProtKB">
        <authorList>
            <consortium name="WormBaseParasite"/>
        </authorList>
    </citation>
    <scope>IDENTIFICATION</scope>
</reference>
<dbReference type="WBParaSite" id="MCU_014831-RA">
    <property type="protein sequence ID" value="MCU_014831-RA"/>
    <property type="gene ID" value="MCU_014831"/>
</dbReference>
<feature type="compositionally biased region" description="Basic and acidic residues" evidence="1">
    <location>
        <begin position="34"/>
        <end position="50"/>
    </location>
</feature>
<sequence>MDGEKPQASAEPPASMEVLVEERNKQELSPASTEESKEIEVNGSTLDKKNKVQKLPSKIPEGSDLVDVSTVEKNEIRDEPEPTIDKVKPQKKMSRDETGDDKARKKKSRDKTDESKHGKKKSIEEEEKSKEDAKEVDLNDKLESSSAEPSEKLDEAKTDEVLVEEPRQAEQP</sequence>
<evidence type="ECO:0000313" key="2">
    <source>
        <dbReference type="WBParaSite" id="MCU_014831-RA"/>
    </source>
</evidence>
<accession>A0A5K3G881</accession>
<name>A0A5K3G881_MESCO</name>
<evidence type="ECO:0000256" key="1">
    <source>
        <dbReference type="SAM" id="MobiDB-lite"/>
    </source>
</evidence>
<organism evidence="2">
    <name type="scientific">Mesocestoides corti</name>
    <name type="common">Flatworm</name>
    <dbReference type="NCBI Taxonomy" id="53468"/>
    <lineage>
        <taxon>Eukaryota</taxon>
        <taxon>Metazoa</taxon>
        <taxon>Spiralia</taxon>
        <taxon>Lophotrochozoa</taxon>
        <taxon>Platyhelminthes</taxon>
        <taxon>Cestoda</taxon>
        <taxon>Eucestoda</taxon>
        <taxon>Cyclophyllidea</taxon>
        <taxon>Mesocestoididae</taxon>
        <taxon>Mesocestoides</taxon>
    </lineage>
</organism>